<evidence type="ECO:0000256" key="20">
    <source>
        <dbReference type="ARBA" id="ARBA00049032"/>
    </source>
</evidence>
<evidence type="ECO:0000259" key="23">
    <source>
        <dbReference type="PROSITE" id="PS51462"/>
    </source>
</evidence>
<evidence type="ECO:0000256" key="8">
    <source>
        <dbReference type="ARBA" id="ARBA00024459"/>
    </source>
</evidence>
<dbReference type="InterPro" id="IPR015797">
    <property type="entry name" value="NUDIX_hydrolase-like_dom_sf"/>
</dbReference>
<accession>A0A9D9H762</accession>
<dbReference type="GO" id="GO:0042262">
    <property type="term" value="P:DNA protection"/>
    <property type="evidence" value="ECO:0007669"/>
    <property type="project" value="InterPro"/>
</dbReference>
<keyword evidence="6" id="KW-0460">Magnesium</keyword>
<evidence type="ECO:0000313" key="25">
    <source>
        <dbReference type="Proteomes" id="UP000823633"/>
    </source>
</evidence>
<evidence type="ECO:0000256" key="16">
    <source>
        <dbReference type="ARBA" id="ARBA00031927"/>
    </source>
</evidence>
<dbReference type="PRINTS" id="PR01403">
    <property type="entry name" value="8OXTPHPHTASE"/>
</dbReference>
<comment type="catalytic activity">
    <reaction evidence="18">
        <text>N(6)-methyl-ATP + H2O = N(6)-methyl-AMP + diphosphate + H(+)</text>
        <dbReference type="Rhea" id="RHEA:67608"/>
        <dbReference type="ChEBI" id="CHEBI:15377"/>
        <dbReference type="ChEBI" id="CHEBI:15378"/>
        <dbReference type="ChEBI" id="CHEBI:33019"/>
        <dbReference type="ChEBI" id="CHEBI:144842"/>
        <dbReference type="ChEBI" id="CHEBI:172873"/>
    </reaction>
    <physiologicalReaction direction="left-to-right" evidence="18">
        <dbReference type="Rhea" id="RHEA:67609"/>
    </physiologicalReaction>
</comment>
<sequence>MLNFLTANYTWILVLILLLNMSQRKIAHSNRKRVALIWIAAITLAYYMIVVVTDMLGGVWAPVGVWGGLALCLAVIIIFHRRVWPFTFRCKDCRKRLKWEYIIGHDDCLCQDCYDKKHPEEAEARRERERQKTEAARPREDVLNEGYANAKDVSEIDWDIWEPNHRCVITYVEDGDRILFIEKKRGLGEGYFNAPGGHIEEAETAMEAAVRETKEETGVDITDLEYRGTLRFQFSDGIRELGYVYFAKYAGGELVECDEARPFWIQRDAIPYENMWADDRLWLPHALAGEKFEAEFIFHDREMVSSRLRLAEEDGDETAE</sequence>
<comment type="catalytic activity">
    <reaction evidence="10">
        <text>2-oxo-ATP + H2O = 2-oxo-AMP + diphosphate + H(+)</text>
        <dbReference type="Rhea" id="RHEA:67392"/>
        <dbReference type="ChEBI" id="CHEBI:15377"/>
        <dbReference type="ChEBI" id="CHEBI:15378"/>
        <dbReference type="ChEBI" id="CHEBI:33019"/>
        <dbReference type="ChEBI" id="CHEBI:71395"/>
        <dbReference type="ChEBI" id="CHEBI:172878"/>
    </reaction>
    <physiologicalReaction direction="left-to-right" evidence="10">
        <dbReference type="Rhea" id="RHEA:67393"/>
    </physiologicalReaction>
</comment>
<dbReference type="GO" id="GO:0005737">
    <property type="term" value="C:cytoplasm"/>
    <property type="evidence" value="ECO:0007669"/>
    <property type="project" value="TreeGrafter"/>
</dbReference>
<dbReference type="Gene3D" id="2.10.110.10">
    <property type="entry name" value="Cysteine Rich Protein"/>
    <property type="match status" value="1"/>
</dbReference>
<comment type="catalytic activity">
    <reaction evidence="19">
        <text>O(6)-methyl-dGTP + H2O = O(6)-methyl-dGMP + diphosphate + H(+)</text>
        <dbReference type="Rhea" id="RHEA:67600"/>
        <dbReference type="ChEBI" id="CHEBI:15377"/>
        <dbReference type="ChEBI" id="CHEBI:15378"/>
        <dbReference type="ChEBI" id="CHEBI:33019"/>
        <dbReference type="ChEBI" id="CHEBI:169974"/>
        <dbReference type="ChEBI" id="CHEBI:169975"/>
    </reaction>
    <physiologicalReaction direction="left-to-right" evidence="19">
        <dbReference type="Rhea" id="RHEA:67601"/>
    </physiologicalReaction>
</comment>
<dbReference type="PANTHER" id="PTHR43758:SF2">
    <property type="entry name" value="OXIDIZED PURINE NUCLEOSIDE TRIPHOSPHATE HYDROLASE"/>
    <property type="match status" value="1"/>
</dbReference>
<reference evidence="24" key="2">
    <citation type="journal article" date="2021" name="PeerJ">
        <title>Extensive microbial diversity within the chicken gut microbiome revealed by metagenomics and culture.</title>
        <authorList>
            <person name="Gilroy R."/>
            <person name="Ravi A."/>
            <person name="Getino M."/>
            <person name="Pursley I."/>
            <person name="Horton D.L."/>
            <person name="Alikhan N.F."/>
            <person name="Baker D."/>
            <person name="Gharbi K."/>
            <person name="Hall N."/>
            <person name="Watson M."/>
            <person name="Adriaenssens E.M."/>
            <person name="Foster-Nyarko E."/>
            <person name="Jarju S."/>
            <person name="Secka A."/>
            <person name="Antonio M."/>
            <person name="Oren A."/>
            <person name="Chaudhuri R.R."/>
            <person name="La Ragione R."/>
            <person name="Hildebrand F."/>
            <person name="Pallen M.J."/>
        </authorList>
    </citation>
    <scope>NUCLEOTIDE SEQUENCE</scope>
    <source>
        <strain evidence="24">11167</strain>
    </source>
</reference>
<dbReference type="GO" id="GO:0008828">
    <property type="term" value="F:dATP diphosphatase activity"/>
    <property type="evidence" value="ECO:0007669"/>
    <property type="project" value="UniProtKB-EC"/>
</dbReference>
<comment type="catalytic activity">
    <reaction evidence="8">
        <text>2-oxo-dATP + H2O = 2-oxo-dAMP + diphosphate + H(+)</text>
        <dbReference type="Rhea" id="RHEA:31583"/>
        <dbReference type="ChEBI" id="CHEBI:15377"/>
        <dbReference type="ChEBI" id="CHEBI:15378"/>
        <dbReference type="ChEBI" id="CHEBI:33019"/>
        <dbReference type="ChEBI" id="CHEBI:63212"/>
        <dbReference type="ChEBI" id="CHEBI:77897"/>
        <dbReference type="EC" id="3.6.1.56"/>
    </reaction>
    <physiologicalReaction direction="left-to-right" evidence="8">
        <dbReference type="Rhea" id="RHEA:31584"/>
    </physiologicalReaction>
</comment>
<dbReference type="GO" id="GO:0046872">
    <property type="term" value="F:metal ion binding"/>
    <property type="evidence" value="ECO:0007669"/>
    <property type="project" value="UniProtKB-KW"/>
</dbReference>
<comment type="catalytic activity">
    <reaction evidence="9">
        <text>8-oxo-dGTP + H2O = 8-oxo-dGMP + diphosphate + H(+)</text>
        <dbReference type="Rhea" id="RHEA:31575"/>
        <dbReference type="ChEBI" id="CHEBI:15377"/>
        <dbReference type="ChEBI" id="CHEBI:15378"/>
        <dbReference type="ChEBI" id="CHEBI:33019"/>
        <dbReference type="ChEBI" id="CHEBI:63224"/>
        <dbReference type="ChEBI" id="CHEBI:77896"/>
    </reaction>
    <physiologicalReaction direction="left-to-right" evidence="9">
        <dbReference type="Rhea" id="RHEA:31576"/>
    </physiologicalReaction>
</comment>
<keyword evidence="22" id="KW-1133">Transmembrane helix</keyword>
<comment type="catalytic activity">
    <reaction evidence="7">
        <text>8-oxo-dATP + H2O = 8-oxo-dAMP + diphosphate + H(+)</text>
        <dbReference type="Rhea" id="RHEA:65396"/>
        <dbReference type="ChEBI" id="CHEBI:15377"/>
        <dbReference type="ChEBI" id="CHEBI:15378"/>
        <dbReference type="ChEBI" id="CHEBI:33019"/>
        <dbReference type="ChEBI" id="CHEBI:71361"/>
        <dbReference type="ChEBI" id="CHEBI:172871"/>
    </reaction>
    <physiologicalReaction direction="left-to-right" evidence="7">
        <dbReference type="Rhea" id="RHEA:65397"/>
    </physiologicalReaction>
</comment>
<evidence type="ECO:0000256" key="17">
    <source>
        <dbReference type="ARBA" id="ARBA00032071"/>
    </source>
</evidence>
<evidence type="ECO:0000313" key="24">
    <source>
        <dbReference type="EMBL" id="MBO8443610.1"/>
    </source>
</evidence>
<evidence type="ECO:0000256" key="12">
    <source>
        <dbReference type="ARBA" id="ARBA00026218"/>
    </source>
</evidence>
<dbReference type="InterPro" id="IPR000086">
    <property type="entry name" value="NUDIX_hydrolase_dom"/>
</dbReference>
<name>A0A9D9H762_9SPIR</name>
<dbReference type="AlphaFoldDB" id="A0A9D9H762"/>
<evidence type="ECO:0000256" key="22">
    <source>
        <dbReference type="SAM" id="Phobius"/>
    </source>
</evidence>
<dbReference type="Pfam" id="PF00293">
    <property type="entry name" value="NUDIX"/>
    <property type="match status" value="1"/>
</dbReference>
<dbReference type="Proteomes" id="UP000823633">
    <property type="component" value="Unassembled WGS sequence"/>
</dbReference>
<evidence type="ECO:0000256" key="6">
    <source>
        <dbReference type="ARBA" id="ARBA00022842"/>
    </source>
</evidence>
<evidence type="ECO:0000256" key="11">
    <source>
        <dbReference type="ARBA" id="ARBA00026103"/>
    </source>
</evidence>
<reference evidence="24" key="1">
    <citation type="submission" date="2020-10" db="EMBL/GenBank/DDBJ databases">
        <authorList>
            <person name="Gilroy R."/>
        </authorList>
    </citation>
    <scope>NUCLEOTIDE SEQUENCE</scope>
    <source>
        <strain evidence="24">11167</strain>
    </source>
</reference>
<comment type="similarity">
    <text evidence="2">Belongs to the Nudix hydrolase family.</text>
</comment>
<dbReference type="EC" id="3.6.1.56" evidence="11"/>
<feature type="domain" description="Nudix hydrolase" evidence="23">
    <location>
        <begin position="163"/>
        <end position="288"/>
    </location>
</feature>
<evidence type="ECO:0000256" key="18">
    <source>
        <dbReference type="ARBA" id="ARBA00048002"/>
    </source>
</evidence>
<keyword evidence="22" id="KW-0812">Transmembrane</keyword>
<comment type="caution">
    <text evidence="24">The sequence shown here is derived from an EMBL/GenBank/DDBJ whole genome shotgun (WGS) entry which is preliminary data.</text>
</comment>
<proteinExistence type="inferred from homology"/>
<feature type="transmembrane region" description="Helical" evidence="22">
    <location>
        <begin position="34"/>
        <end position="53"/>
    </location>
</feature>
<dbReference type="GO" id="GO:0008413">
    <property type="term" value="F:8-oxo-7,8-dihydroguanosine triphosphate pyrophosphatase activity"/>
    <property type="evidence" value="ECO:0007669"/>
    <property type="project" value="InterPro"/>
</dbReference>
<keyword evidence="4" id="KW-0479">Metal-binding</keyword>
<dbReference type="InterPro" id="IPR003563">
    <property type="entry name" value="8ODP"/>
</dbReference>
<evidence type="ECO:0000256" key="5">
    <source>
        <dbReference type="ARBA" id="ARBA00022801"/>
    </source>
</evidence>
<dbReference type="InterPro" id="IPR020084">
    <property type="entry name" value="NUDIX_hydrolase_CS"/>
</dbReference>
<evidence type="ECO:0000256" key="19">
    <source>
        <dbReference type="ARBA" id="ARBA00048894"/>
    </source>
</evidence>
<evidence type="ECO:0000256" key="10">
    <source>
        <dbReference type="ARBA" id="ARBA00024596"/>
    </source>
</evidence>
<dbReference type="EMBL" id="JADIMU010000051">
    <property type="protein sequence ID" value="MBO8443610.1"/>
    <property type="molecule type" value="Genomic_DNA"/>
</dbReference>
<comment type="cofactor">
    <cofactor evidence="1">
        <name>Mg(2+)</name>
        <dbReference type="ChEBI" id="CHEBI:18420"/>
    </cofactor>
</comment>
<comment type="function">
    <text evidence="21">Oxidized purine nucleoside triphosphate hydrolase which is a prominent sanitizer of the oxidized nucleotide pool. Catalyzes the hydrolysis of 2-oxo-dATP (2-hydroxy-dATP) into 2-oxo-dAMP. Also has a significant hydrolase activity toward 2-oxo-ATP, 8-oxo-dGTP and 8-oxo-dATP. Through the hydrolysis of oxidized purine nucleoside triphosphates, prevents their incorporation into DNA and the subsequent transversions A:T to C:G and G:C to T:A. Also catalyzes the hydrolysis of methylated purine nucleoside triphosphate preventing their integration into DNA. Through this antimutagenic activity protects cells from oxidative stress.</text>
</comment>
<evidence type="ECO:0000256" key="21">
    <source>
        <dbReference type="ARBA" id="ARBA00053094"/>
    </source>
</evidence>
<evidence type="ECO:0000256" key="9">
    <source>
        <dbReference type="ARBA" id="ARBA00024486"/>
    </source>
</evidence>
<evidence type="ECO:0000256" key="13">
    <source>
        <dbReference type="ARBA" id="ARBA00029673"/>
    </source>
</evidence>
<evidence type="ECO:0000256" key="3">
    <source>
        <dbReference type="ARBA" id="ARBA00011245"/>
    </source>
</evidence>
<feature type="transmembrane region" description="Helical" evidence="22">
    <location>
        <begin position="6"/>
        <end position="22"/>
    </location>
</feature>
<feature type="transmembrane region" description="Helical" evidence="22">
    <location>
        <begin position="59"/>
        <end position="79"/>
    </location>
</feature>
<dbReference type="CDD" id="cd03427">
    <property type="entry name" value="NUDIX_MTH1_Nudt1"/>
    <property type="match status" value="1"/>
</dbReference>
<dbReference type="PROSITE" id="PS00893">
    <property type="entry name" value="NUDIX_BOX"/>
    <property type="match status" value="1"/>
</dbReference>
<dbReference type="PANTHER" id="PTHR43758">
    <property type="entry name" value="7,8-DIHYDRO-8-OXOGUANINE TRIPHOSPHATASE"/>
    <property type="match status" value="1"/>
</dbReference>
<comment type="subunit">
    <text evidence="3">Monomer.</text>
</comment>
<comment type="catalytic activity">
    <reaction evidence="20">
        <text>N(6)-methyl-dATP + H2O = N(6)-methyl-dAMP + diphosphate + H(+)</text>
        <dbReference type="Rhea" id="RHEA:67604"/>
        <dbReference type="ChEBI" id="CHEBI:15377"/>
        <dbReference type="ChEBI" id="CHEBI:15378"/>
        <dbReference type="ChEBI" id="CHEBI:33019"/>
        <dbReference type="ChEBI" id="CHEBI:169976"/>
        <dbReference type="ChEBI" id="CHEBI:172872"/>
    </reaction>
    <physiologicalReaction direction="left-to-right" evidence="20">
        <dbReference type="Rhea" id="RHEA:67605"/>
    </physiologicalReaction>
</comment>
<evidence type="ECO:0000256" key="1">
    <source>
        <dbReference type="ARBA" id="ARBA00001946"/>
    </source>
</evidence>
<evidence type="ECO:0000256" key="14">
    <source>
        <dbReference type="ARBA" id="ARBA00030634"/>
    </source>
</evidence>
<gene>
    <name evidence="24" type="ORF">IAC42_07635</name>
</gene>
<dbReference type="SUPFAM" id="SSF55811">
    <property type="entry name" value="Nudix"/>
    <property type="match status" value="1"/>
</dbReference>
<protein>
    <recommendedName>
        <fullName evidence="12">Oxidized purine nucleoside triphosphate hydrolase</fullName>
        <ecNumber evidence="11">3.6.1.56</ecNumber>
    </recommendedName>
    <alternativeName>
        <fullName evidence="16">2-hydroxy-dATP diphosphatase</fullName>
    </alternativeName>
    <alternativeName>
        <fullName evidence="15">7,8-dihydro-8-oxoguanine triphosphatase</fullName>
    </alternativeName>
    <alternativeName>
        <fullName evidence="14">8-oxo-dGTPase</fullName>
    </alternativeName>
    <alternativeName>
        <fullName evidence="17">Methylated purine nucleoside triphosphate hydrolase</fullName>
    </alternativeName>
    <alternativeName>
        <fullName evidence="13">Nucleoside diphosphate-linked moiety X motif 1</fullName>
    </alternativeName>
</protein>
<keyword evidence="5" id="KW-0378">Hydrolase</keyword>
<dbReference type="Gene3D" id="3.90.79.10">
    <property type="entry name" value="Nucleoside Triphosphate Pyrophosphohydrolase"/>
    <property type="match status" value="1"/>
</dbReference>
<evidence type="ECO:0000256" key="7">
    <source>
        <dbReference type="ARBA" id="ARBA00024448"/>
    </source>
</evidence>
<evidence type="ECO:0000256" key="15">
    <source>
        <dbReference type="ARBA" id="ARBA00030682"/>
    </source>
</evidence>
<evidence type="ECO:0000256" key="4">
    <source>
        <dbReference type="ARBA" id="ARBA00022723"/>
    </source>
</evidence>
<dbReference type="PROSITE" id="PS51462">
    <property type="entry name" value="NUDIX"/>
    <property type="match status" value="1"/>
</dbReference>
<keyword evidence="22" id="KW-0472">Membrane</keyword>
<evidence type="ECO:0000256" key="2">
    <source>
        <dbReference type="ARBA" id="ARBA00005582"/>
    </source>
</evidence>
<organism evidence="24 25">
    <name type="scientific">Candidatus Aphodenecus pullistercoris</name>
    <dbReference type="NCBI Taxonomy" id="2840669"/>
    <lineage>
        <taxon>Bacteria</taxon>
        <taxon>Pseudomonadati</taxon>
        <taxon>Spirochaetota</taxon>
        <taxon>Spirochaetia</taxon>
        <taxon>Spirochaetales</taxon>
        <taxon>Candidatus Aphodenecus</taxon>
    </lineage>
</organism>